<keyword evidence="2 5" id="KW-0479">Metal-binding</keyword>
<evidence type="ECO:0000259" key="8">
    <source>
        <dbReference type="PROSITE" id="PS51007"/>
    </source>
</evidence>
<feature type="binding site" description="covalent" evidence="4">
    <location>
        <position position="46"/>
    </location>
    <ligand>
        <name>heme c</name>
        <dbReference type="ChEBI" id="CHEBI:61717"/>
        <label>1</label>
    </ligand>
</feature>
<feature type="binding site" description="axial binding residue" evidence="5">
    <location>
        <position position="191"/>
    </location>
    <ligand>
        <name>heme c</name>
        <dbReference type="ChEBI" id="CHEBI:61717"/>
        <label>2</label>
    </ligand>
    <ligandPart>
        <name>Fe</name>
        <dbReference type="ChEBI" id="CHEBI:18248"/>
    </ligandPart>
</feature>
<feature type="domain" description="Cytochrome c" evidence="8">
    <location>
        <begin position="124"/>
        <end position="214"/>
    </location>
</feature>
<dbReference type="GO" id="GO:0020037">
    <property type="term" value="F:heme binding"/>
    <property type="evidence" value="ECO:0007669"/>
    <property type="project" value="InterPro"/>
</dbReference>
<proteinExistence type="predicted"/>
<dbReference type="SUPFAM" id="SSF46626">
    <property type="entry name" value="Cytochrome c"/>
    <property type="match status" value="2"/>
</dbReference>
<dbReference type="Pfam" id="PF00034">
    <property type="entry name" value="Cytochrom_C"/>
    <property type="match status" value="1"/>
</dbReference>
<protein>
    <submittedName>
        <fullName evidence="9">Cytochrome c4</fullName>
    </submittedName>
</protein>
<dbReference type="PANTHER" id="PTHR33751:SF11">
    <property type="entry name" value="BLL4483 PROTEIN"/>
    <property type="match status" value="1"/>
</dbReference>
<dbReference type="GO" id="GO:0005506">
    <property type="term" value="F:iron ion binding"/>
    <property type="evidence" value="ECO:0007669"/>
    <property type="project" value="InterPro"/>
</dbReference>
<keyword evidence="10" id="KW-1185">Reference proteome</keyword>
<dbReference type="InterPro" id="IPR050597">
    <property type="entry name" value="Cytochrome_c_Oxidase_Subunit"/>
</dbReference>
<feature type="binding site" description="covalent" evidence="4">
    <location>
        <position position="43"/>
    </location>
    <ligand>
        <name>heme c</name>
        <dbReference type="ChEBI" id="CHEBI:61717"/>
        <label>1</label>
    </ligand>
</feature>
<dbReference type="EMBL" id="QKWJ01000046">
    <property type="protein sequence ID" value="RDK07180.1"/>
    <property type="molecule type" value="Genomic_DNA"/>
</dbReference>
<comment type="caution">
    <text evidence="9">The sequence shown here is derived from an EMBL/GenBank/DDBJ whole genome shotgun (WGS) entry which is preliminary data.</text>
</comment>
<dbReference type="PANTHER" id="PTHR33751">
    <property type="entry name" value="CBB3-TYPE CYTOCHROME C OXIDASE SUBUNIT FIXP"/>
    <property type="match status" value="1"/>
</dbReference>
<dbReference type="PIRSF" id="PIRSF000005">
    <property type="entry name" value="Cytochrome_c4"/>
    <property type="match status" value="1"/>
</dbReference>
<dbReference type="GO" id="GO:0009055">
    <property type="term" value="F:electron transfer activity"/>
    <property type="evidence" value="ECO:0007669"/>
    <property type="project" value="InterPro"/>
</dbReference>
<evidence type="ECO:0000256" key="1">
    <source>
        <dbReference type="ARBA" id="ARBA00022617"/>
    </source>
</evidence>
<feature type="domain" description="Cytochrome c" evidence="8">
    <location>
        <begin position="21"/>
        <end position="110"/>
    </location>
</feature>
<gene>
    <name evidence="9" type="ORF">DN412_27225</name>
</gene>
<dbReference type="AlphaFoldDB" id="A0A370NNI9"/>
<feature type="region of interest" description="Disordered" evidence="6">
    <location>
        <begin position="211"/>
        <end position="237"/>
    </location>
</feature>
<accession>A0A370NNI9</accession>
<feature type="binding site" description="axial binding residue" evidence="5">
    <location>
        <position position="87"/>
    </location>
    <ligand>
        <name>heme c</name>
        <dbReference type="ChEBI" id="CHEBI:61717"/>
        <label>1</label>
    </ligand>
    <ligandPart>
        <name>Fe</name>
        <dbReference type="ChEBI" id="CHEBI:18248"/>
    </ligandPart>
</feature>
<dbReference type="Proteomes" id="UP000255165">
    <property type="component" value="Unassembled WGS sequence"/>
</dbReference>
<feature type="binding site" description="covalent" evidence="4">
    <location>
        <position position="148"/>
    </location>
    <ligand>
        <name>heme c</name>
        <dbReference type="ChEBI" id="CHEBI:61717"/>
        <label>2</label>
    </ligand>
</feature>
<evidence type="ECO:0000313" key="9">
    <source>
        <dbReference type="EMBL" id="RDK07180.1"/>
    </source>
</evidence>
<evidence type="ECO:0000256" key="2">
    <source>
        <dbReference type="ARBA" id="ARBA00022723"/>
    </source>
</evidence>
<feature type="binding site" description="axial binding residue" evidence="5">
    <location>
        <position position="149"/>
    </location>
    <ligand>
        <name>heme c</name>
        <dbReference type="ChEBI" id="CHEBI:61717"/>
        <label>2</label>
    </ligand>
    <ligandPart>
        <name>Fe</name>
        <dbReference type="ChEBI" id="CHEBI:18248"/>
    </ligandPart>
</feature>
<evidence type="ECO:0000256" key="5">
    <source>
        <dbReference type="PIRSR" id="PIRSR000005-2"/>
    </source>
</evidence>
<keyword evidence="1 4" id="KW-0349">Heme</keyword>
<feature type="binding site" description="axial binding residue" evidence="5">
    <location>
        <position position="47"/>
    </location>
    <ligand>
        <name>heme c</name>
        <dbReference type="ChEBI" id="CHEBI:61717"/>
        <label>1</label>
    </ligand>
    <ligandPart>
        <name>Fe</name>
        <dbReference type="ChEBI" id="CHEBI:18248"/>
    </ligandPart>
</feature>
<feature type="signal peptide" evidence="7">
    <location>
        <begin position="1"/>
        <end position="22"/>
    </location>
</feature>
<dbReference type="PROSITE" id="PS51007">
    <property type="entry name" value="CYTC"/>
    <property type="match status" value="2"/>
</dbReference>
<comment type="PTM">
    <text evidence="4">Binds 2 heme c groups covalently per subunit.</text>
</comment>
<dbReference type="InterPro" id="IPR024167">
    <property type="entry name" value="Cytochrome_c4-like"/>
</dbReference>
<dbReference type="InterPro" id="IPR036909">
    <property type="entry name" value="Cyt_c-like_dom_sf"/>
</dbReference>
<dbReference type="InterPro" id="IPR009056">
    <property type="entry name" value="Cyt_c-like_dom"/>
</dbReference>
<evidence type="ECO:0000256" key="4">
    <source>
        <dbReference type="PIRSR" id="PIRSR000005-1"/>
    </source>
</evidence>
<dbReference type="GO" id="GO:0042597">
    <property type="term" value="C:periplasmic space"/>
    <property type="evidence" value="ECO:0007669"/>
    <property type="project" value="InterPro"/>
</dbReference>
<organism evidence="9 10">
    <name type="scientific">Cupriavidus lacunae</name>
    <dbReference type="NCBI Taxonomy" id="2666307"/>
    <lineage>
        <taxon>Bacteria</taxon>
        <taxon>Pseudomonadati</taxon>
        <taxon>Pseudomonadota</taxon>
        <taxon>Betaproteobacteria</taxon>
        <taxon>Burkholderiales</taxon>
        <taxon>Burkholderiaceae</taxon>
        <taxon>Cupriavidus</taxon>
    </lineage>
</organism>
<dbReference type="RefSeq" id="WP_115214427.1">
    <property type="nucleotide sequence ID" value="NZ_QKWJ01000046.1"/>
</dbReference>
<keyword evidence="3 5" id="KW-0408">Iron</keyword>
<evidence type="ECO:0000313" key="10">
    <source>
        <dbReference type="Proteomes" id="UP000255165"/>
    </source>
</evidence>
<evidence type="ECO:0000256" key="6">
    <source>
        <dbReference type="SAM" id="MobiDB-lite"/>
    </source>
</evidence>
<evidence type="ECO:0000256" key="3">
    <source>
        <dbReference type="ARBA" id="ARBA00023004"/>
    </source>
</evidence>
<evidence type="ECO:0000256" key="7">
    <source>
        <dbReference type="SAM" id="SignalP"/>
    </source>
</evidence>
<keyword evidence="7" id="KW-0732">Signal</keyword>
<dbReference type="Gene3D" id="1.10.760.10">
    <property type="entry name" value="Cytochrome c-like domain"/>
    <property type="match status" value="2"/>
</dbReference>
<reference evidence="10" key="1">
    <citation type="submission" date="2018-06" db="EMBL/GenBank/DDBJ databases">
        <authorList>
            <person name="Feng T."/>
            <person name="Jeon C.O."/>
        </authorList>
    </citation>
    <scope>NUCLEOTIDE SEQUENCE [LARGE SCALE GENOMIC DNA]</scope>
    <source>
        <strain evidence="10">S23</strain>
    </source>
</reference>
<feature type="chain" id="PRO_5016926735" evidence="7">
    <location>
        <begin position="23"/>
        <end position="237"/>
    </location>
</feature>
<sequence>MRPTWKFPPLATLLVLPLVGIAQPEAVPAFRQVDSLEARVQGCVTCHGQSGQGTNNGYFPRIAGKPAGYLYNQLAAFRDGTRRYPPMNYLVAYLPDPYLKEIAEYFAKLRPPFAPTESTNDAPPTLARGQALVTKGDAGQGIPACAACHGNGLTGMEPGIPGLVGLRRAYIVGQLTRWKVGERHAAEPDCMKRIAGRLSDADVSAVAAWLSQQPAPRDPSPESSNLVRMPLACGSQR</sequence>
<feature type="binding site" description="covalent" evidence="4">
    <location>
        <position position="145"/>
    </location>
    <ligand>
        <name>heme c</name>
        <dbReference type="ChEBI" id="CHEBI:61717"/>
        <label>2</label>
    </ligand>
</feature>
<name>A0A370NNI9_9BURK</name>